<feature type="transmembrane region" description="Helical" evidence="5">
    <location>
        <begin position="265"/>
        <end position="282"/>
    </location>
</feature>
<reference evidence="7 8" key="1">
    <citation type="journal article" date="2015" name="Genome Biol.">
        <title>Comparative genomics of Steinernema reveals deeply conserved gene regulatory networks.</title>
        <authorList>
            <person name="Dillman A.R."/>
            <person name="Macchietto M."/>
            <person name="Porter C.F."/>
            <person name="Rogers A."/>
            <person name="Williams B."/>
            <person name="Antoshechkin I."/>
            <person name="Lee M.M."/>
            <person name="Goodwin Z."/>
            <person name="Lu X."/>
            <person name="Lewis E.E."/>
            <person name="Goodrich-Blair H."/>
            <person name="Stock S.P."/>
            <person name="Adams B.J."/>
            <person name="Sternberg P.W."/>
            <person name="Mortazavi A."/>
        </authorList>
    </citation>
    <scope>NUCLEOTIDE SEQUENCE [LARGE SCALE GENOMIC DNA]</scope>
    <source>
        <strain evidence="7 8">ALL</strain>
    </source>
</reference>
<evidence type="ECO:0000256" key="3">
    <source>
        <dbReference type="ARBA" id="ARBA00022989"/>
    </source>
</evidence>
<proteinExistence type="predicted"/>
<dbReference type="PANTHER" id="PTHR38614:SF1">
    <property type="entry name" value="G_PROTEIN_RECEP_F1_2 DOMAIN-CONTAINING PROTEIN"/>
    <property type="match status" value="1"/>
</dbReference>
<dbReference type="Proteomes" id="UP000298663">
    <property type="component" value="Unassembled WGS sequence"/>
</dbReference>
<feature type="transmembrane region" description="Helical" evidence="5">
    <location>
        <begin position="184"/>
        <end position="203"/>
    </location>
</feature>
<feature type="transmembrane region" description="Helical" evidence="5">
    <location>
        <begin position="224"/>
        <end position="250"/>
    </location>
</feature>
<name>A0A4U5MR56_STECR</name>
<evidence type="ECO:0000259" key="6">
    <source>
        <dbReference type="PROSITE" id="PS50262"/>
    </source>
</evidence>
<dbReference type="SUPFAM" id="SSF81321">
    <property type="entry name" value="Family A G protein-coupled receptor-like"/>
    <property type="match status" value="1"/>
</dbReference>
<dbReference type="PROSITE" id="PS50262">
    <property type="entry name" value="G_PROTEIN_RECEP_F1_2"/>
    <property type="match status" value="1"/>
</dbReference>
<keyword evidence="8" id="KW-1185">Reference proteome</keyword>
<gene>
    <name evidence="7" type="ORF">L596_019602</name>
</gene>
<evidence type="ECO:0000256" key="1">
    <source>
        <dbReference type="ARBA" id="ARBA00004370"/>
    </source>
</evidence>
<feature type="transmembrane region" description="Helical" evidence="5">
    <location>
        <begin position="58"/>
        <end position="83"/>
    </location>
</feature>
<comment type="subcellular location">
    <subcellularLocation>
        <location evidence="1">Membrane</location>
    </subcellularLocation>
</comment>
<keyword evidence="2 5" id="KW-0812">Transmembrane</keyword>
<sequence>MAEYLANYTILDTVTVQPGYMRNAIIVLCSTIPSFIPNSFILYVCFKKGMITGQFKASIAIMTICNLYSALYAVLFHLFYIFVNFTNTPVDFYLCSFLRRFAITSNCPSIYGCLIVAIDRFFVVCLNRPFPLMYHLILQIPLLTMPVWILITHMTSTKITMEDICGPTLKTELKDIPTWFLFKYPLIALLLNFYILFFIYRHARKMTAMGIRNDENEVSSKKKMTVGMIFQCLLPICTQLPMAGTALFYWRGVFVPQLVWDCNNVVFYIGLTLNPVITVIFVRQFRQAALKILTMSYLKTKVTTIQPSQLSTQRLQLQ</sequence>
<keyword evidence="4 5" id="KW-0472">Membrane</keyword>
<feature type="transmembrane region" description="Helical" evidence="5">
    <location>
        <begin position="103"/>
        <end position="125"/>
    </location>
</feature>
<protein>
    <recommendedName>
        <fullName evidence="6">G-protein coupled receptors family 1 profile domain-containing protein</fullName>
    </recommendedName>
</protein>
<feature type="transmembrane region" description="Helical" evidence="5">
    <location>
        <begin position="132"/>
        <end position="151"/>
    </location>
</feature>
<evidence type="ECO:0000256" key="2">
    <source>
        <dbReference type="ARBA" id="ARBA00022692"/>
    </source>
</evidence>
<dbReference type="InterPro" id="IPR017452">
    <property type="entry name" value="GPCR_Rhodpsn_7TM"/>
</dbReference>
<keyword evidence="3 5" id="KW-1133">Transmembrane helix</keyword>
<reference evidence="7 8" key="2">
    <citation type="journal article" date="2019" name="G3 (Bethesda)">
        <title>Hybrid Assembly of the Genome of the Entomopathogenic Nematode Steinernema carpocapsae Identifies the X-Chromosome.</title>
        <authorList>
            <person name="Serra L."/>
            <person name="Macchietto M."/>
            <person name="Macias-Munoz A."/>
            <person name="McGill C.J."/>
            <person name="Rodriguez I.M."/>
            <person name="Rodriguez B."/>
            <person name="Murad R."/>
            <person name="Mortazavi A."/>
        </authorList>
    </citation>
    <scope>NUCLEOTIDE SEQUENCE [LARGE SCALE GENOMIC DNA]</scope>
    <source>
        <strain evidence="7 8">ALL</strain>
    </source>
</reference>
<organism evidence="7 8">
    <name type="scientific">Steinernema carpocapsae</name>
    <name type="common">Entomopathogenic nematode</name>
    <dbReference type="NCBI Taxonomy" id="34508"/>
    <lineage>
        <taxon>Eukaryota</taxon>
        <taxon>Metazoa</taxon>
        <taxon>Ecdysozoa</taxon>
        <taxon>Nematoda</taxon>
        <taxon>Chromadorea</taxon>
        <taxon>Rhabditida</taxon>
        <taxon>Tylenchina</taxon>
        <taxon>Panagrolaimomorpha</taxon>
        <taxon>Strongyloidoidea</taxon>
        <taxon>Steinernematidae</taxon>
        <taxon>Steinernema</taxon>
    </lineage>
</organism>
<evidence type="ECO:0000313" key="8">
    <source>
        <dbReference type="Proteomes" id="UP000298663"/>
    </source>
</evidence>
<dbReference type="EMBL" id="AZBU02000006">
    <property type="protein sequence ID" value="TKR72088.1"/>
    <property type="molecule type" value="Genomic_DNA"/>
</dbReference>
<dbReference type="PANTHER" id="PTHR38614">
    <property type="entry name" value="PROTEIN CBG09954"/>
    <property type="match status" value="1"/>
</dbReference>
<comment type="caution">
    <text evidence="7">The sequence shown here is derived from an EMBL/GenBank/DDBJ whole genome shotgun (WGS) entry which is preliminary data.</text>
</comment>
<feature type="transmembrane region" description="Helical" evidence="5">
    <location>
        <begin position="20"/>
        <end position="46"/>
    </location>
</feature>
<evidence type="ECO:0000256" key="4">
    <source>
        <dbReference type="ARBA" id="ARBA00023136"/>
    </source>
</evidence>
<dbReference type="Gene3D" id="1.20.1070.10">
    <property type="entry name" value="Rhodopsin 7-helix transmembrane proteins"/>
    <property type="match status" value="1"/>
</dbReference>
<dbReference type="AlphaFoldDB" id="A0A4U5MR56"/>
<evidence type="ECO:0000313" key="7">
    <source>
        <dbReference type="EMBL" id="TKR72088.1"/>
    </source>
</evidence>
<feature type="domain" description="G-protein coupled receptors family 1 profile" evidence="6">
    <location>
        <begin position="37"/>
        <end position="278"/>
    </location>
</feature>
<dbReference type="GO" id="GO:0016020">
    <property type="term" value="C:membrane"/>
    <property type="evidence" value="ECO:0007669"/>
    <property type="project" value="UniProtKB-SubCell"/>
</dbReference>
<dbReference type="InterPro" id="IPR010601">
    <property type="entry name" value="DUF1182"/>
</dbReference>
<evidence type="ECO:0000256" key="5">
    <source>
        <dbReference type="SAM" id="Phobius"/>
    </source>
</evidence>
<accession>A0A4U5MR56</accession>
<dbReference type="OrthoDB" id="5870934at2759"/>